<gene>
    <name evidence="3" type="ORF">HNP84_001174</name>
</gene>
<name>A0A840NVA8_9ACTN</name>
<dbReference type="InterPro" id="IPR050564">
    <property type="entry name" value="F420-G6PD/mer"/>
</dbReference>
<feature type="domain" description="Luciferase-like" evidence="2">
    <location>
        <begin position="13"/>
        <end position="292"/>
    </location>
</feature>
<dbReference type="Gene3D" id="3.20.20.30">
    <property type="entry name" value="Luciferase-like domain"/>
    <property type="match status" value="1"/>
</dbReference>
<evidence type="ECO:0000313" key="4">
    <source>
        <dbReference type="Proteomes" id="UP000578449"/>
    </source>
</evidence>
<dbReference type="EMBL" id="JACHGN010000002">
    <property type="protein sequence ID" value="MBB5131468.1"/>
    <property type="molecule type" value="Genomic_DNA"/>
</dbReference>
<keyword evidence="1" id="KW-0560">Oxidoreductase</keyword>
<sequence length="320" mass="34415">MAKIGYTLLCEQTPPKQLVTDLVAAERAGFDFSVISDHYSPWVEQQGHSAYAWAVLGAAAQATESIPLMTFVTCPIMRYHPAVVAQKAATVGVLSDGRFTLGLGAGENLNEHVVGHGWPAVRVRHEMLTEAIEIIGALFSGDYVDYDGNHFTVESARLYDLPDTAIPIAVAASGRESADIAATLGDGLIATEPKPSLVRDFEQAGGGGKPKYGQVPICYDPDEEAAIKRATELWAWGLAGWKVQAELPGPVNFAAHTSFVRPEDVAAQVPCGPKVEPCVEAVREFIDAGFDHVALVQVGADHQGEFIEWAQRELLPALRE</sequence>
<accession>A0A840NVA8</accession>
<comment type="caution">
    <text evidence="3">The sequence shown here is derived from an EMBL/GenBank/DDBJ whole genome shotgun (WGS) entry which is preliminary data.</text>
</comment>
<evidence type="ECO:0000313" key="3">
    <source>
        <dbReference type="EMBL" id="MBB5131468.1"/>
    </source>
</evidence>
<dbReference type="Proteomes" id="UP000578449">
    <property type="component" value="Unassembled WGS sequence"/>
</dbReference>
<dbReference type="PANTHER" id="PTHR43244:SF1">
    <property type="entry name" value="5,10-METHYLENETETRAHYDROMETHANOPTERIN REDUCTASE"/>
    <property type="match status" value="1"/>
</dbReference>
<proteinExistence type="predicted"/>
<evidence type="ECO:0000259" key="2">
    <source>
        <dbReference type="Pfam" id="PF00296"/>
    </source>
</evidence>
<dbReference type="InterPro" id="IPR019945">
    <property type="entry name" value="F420_G6P_DH-rel"/>
</dbReference>
<dbReference type="InterPro" id="IPR011251">
    <property type="entry name" value="Luciferase-like_dom"/>
</dbReference>
<dbReference type="GO" id="GO:0016705">
    <property type="term" value="F:oxidoreductase activity, acting on paired donors, with incorporation or reduction of molecular oxygen"/>
    <property type="evidence" value="ECO:0007669"/>
    <property type="project" value="InterPro"/>
</dbReference>
<organism evidence="3 4">
    <name type="scientific">Thermocatellispora tengchongensis</name>
    <dbReference type="NCBI Taxonomy" id="1073253"/>
    <lineage>
        <taxon>Bacteria</taxon>
        <taxon>Bacillati</taxon>
        <taxon>Actinomycetota</taxon>
        <taxon>Actinomycetes</taxon>
        <taxon>Streptosporangiales</taxon>
        <taxon>Streptosporangiaceae</taxon>
        <taxon>Thermocatellispora</taxon>
    </lineage>
</organism>
<dbReference type="NCBIfam" id="TIGR03557">
    <property type="entry name" value="F420_G6P_family"/>
    <property type="match status" value="1"/>
</dbReference>
<reference evidence="3 4" key="1">
    <citation type="submission" date="2020-08" db="EMBL/GenBank/DDBJ databases">
        <title>Genomic Encyclopedia of Type Strains, Phase IV (KMG-IV): sequencing the most valuable type-strain genomes for metagenomic binning, comparative biology and taxonomic classification.</title>
        <authorList>
            <person name="Goeker M."/>
        </authorList>
    </citation>
    <scope>NUCLEOTIDE SEQUENCE [LARGE SCALE GENOMIC DNA]</scope>
    <source>
        <strain evidence="3 4">DSM 45615</strain>
    </source>
</reference>
<keyword evidence="4" id="KW-1185">Reference proteome</keyword>
<dbReference type="Pfam" id="PF00296">
    <property type="entry name" value="Bac_luciferase"/>
    <property type="match status" value="1"/>
</dbReference>
<dbReference type="CDD" id="cd01097">
    <property type="entry name" value="Tetrahydromethanopterin_reductase"/>
    <property type="match status" value="1"/>
</dbReference>
<protein>
    <submittedName>
        <fullName evidence="3">G6PDH family F420-dependent oxidoreductase</fullName>
    </submittedName>
</protein>
<dbReference type="RefSeq" id="WP_185048289.1">
    <property type="nucleotide sequence ID" value="NZ_BAABIX010000022.1"/>
</dbReference>
<dbReference type="InterPro" id="IPR036661">
    <property type="entry name" value="Luciferase-like_sf"/>
</dbReference>
<dbReference type="AlphaFoldDB" id="A0A840NVA8"/>
<evidence type="ECO:0000256" key="1">
    <source>
        <dbReference type="ARBA" id="ARBA00023002"/>
    </source>
</evidence>
<dbReference type="SUPFAM" id="SSF51679">
    <property type="entry name" value="Bacterial luciferase-like"/>
    <property type="match status" value="1"/>
</dbReference>
<dbReference type="PANTHER" id="PTHR43244">
    <property type="match status" value="1"/>
</dbReference>